<reference evidence="1 2" key="1">
    <citation type="submission" date="2017-11" db="EMBL/GenBank/DDBJ databases">
        <title>Complete genome sequence of Spiroplasma clarkii CN-5 (DSM 19994).</title>
        <authorList>
            <person name="Tsai Y.-M."/>
            <person name="Chang A."/>
            <person name="Lo W.-S."/>
            <person name="Kuo C.-H."/>
        </authorList>
    </citation>
    <scope>NUCLEOTIDE SEQUENCE [LARGE SCALE GENOMIC DNA]</scope>
    <source>
        <strain evidence="1 2">CN-5</strain>
    </source>
</reference>
<name>A0A1Y0L1A5_9MOLU</name>
<organism evidence="1 2">
    <name type="scientific">Spiroplasma clarkii</name>
    <dbReference type="NCBI Taxonomy" id="2139"/>
    <lineage>
        <taxon>Bacteria</taxon>
        <taxon>Bacillati</taxon>
        <taxon>Mycoplasmatota</taxon>
        <taxon>Mollicutes</taxon>
        <taxon>Entomoplasmatales</taxon>
        <taxon>Spiroplasmataceae</taxon>
        <taxon>Spiroplasma</taxon>
    </lineage>
</organism>
<proteinExistence type="predicted"/>
<keyword evidence="2" id="KW-1185">Reference proteome</keyword>
<dbReference type="EMBL" id="CP024870">
    <property type="protein sequence ID" value="ATX71144.1"/>
    <property type="molecule type" value="Genomic_DNA"/>
</dbReference>
<protein>
    <submittedName>
        <fullName evidence="1">Uncharacterized protein</fullName>
    </submittedName>
</protein>
<gene>
    <name evidence="1" type="ORF">SCLAR_v1c08360</name>
</gene>
<accession>A0A1Y0L1A5</accession>
<dbReference type="Proteomes" id="UP000231179">
    <property type="component" value="Chromosome"/>
</dbReference>
<dbReference type="KEGG" id="scla:SCLARK_001219"/>
<sequence>MAKKIIELTREDFKTTSASELVVDKERLQEAVDFVANNKNMQELFERLSKK</sequence>
<evidence type="ECO:0000313" key="1">
    <source>
        <dbReference type="EMBL" id="ATX71144.1"/>
    </source>
</evidence>
<evidence type="ECO:0000313" key="2">
    <source>
        <dbReference type="Proteomes" id="UP000231179"/>
    </source>
</evidence>
<dbReference type="RefSeq" id="WP_157795146.1">
    <property type="nucleotide sequence ID" value="NZ_CP015819.1"/>
</dbReference>
<dbReference type="AlphaFoldDB" id="A0A1Y0L1A5"/>